<dbReference type="EMBL" id="ML977380">
    <property type="protein sequence ID" value="KAF2105456.1"/>
    <property type="molecule type" value="Genomic_DNA"/>
</dbReference>
<reference evidence="2" key="1">
    <citation type="journal article" date="2020" name="Stud. Mycol.">
        <title>101 Dothideomycetes genomes: a test case for predicting lifestyles and emergence of pathogens.</title>
        <authorList>
            <person name="Haridas S."/>
            <person name="Albert R."/>
            <person name="Binder M."/>
            <person name="Bloem J."/>
            <person name="Labutti K."/>
            <person name="Salamov A."/>
            <person name="Andreopoulos B."/>
            <person name="Baker S."/>
            <person name="Barry K."/>
            <person name="Bills G."/>
            <person name="Bluhm B."/>
            <person name="Cannon C."/>
            <person name="Castanera R."/>
            <person name="Culley D."/>
            <person name="Daum C."/>
            <person name="Ezra D."/>
            <person name="Gonzalez J."/>
            <person name="Henrissat B."/>
            <person name="Kuo A."/>
            <person name="Liang C."/>
            <person name="Lipzen A."/>
            <person name="Lutzoni F."/>
            <person name="Magnuson J."/>
            <person name="Mondo S."/>
            <person name="Nolan M."/>
            <person name="Ohm R."/>
            <person name="Pangilinan J."/>
            <person name="Park H.-J."/>
            <person name="Ramirez L."/>
            <person name="Alfaro M."/>
            <person name="Sun H."/>
            <person name="Tritt A."/>
            <person name="Yoshinaga Y."/>
            <person name="Zwiers L.-H."/>
            <person name="Turgeon B."/>
            <person name="Goodwin S."/>
            <person name="Spatafora J."/>
            <person name="Crous P."/>
            <person name="Grigoriev I."/>
        </authorList>
    </citation>
    <scope>NUCLEOTIDE SEQUENCE</scope>
    <source>
        <strain evidence="2">CBS 627.86</strain>
    </source>
</reference>
<gene>
    <name evidence="2" type="ORF">BDV96DRAFT_374214</name>
</gene>
<evidence type="ECO:0000256" key="1">
    <source>
        <dbReference type="SAM" id="MobiDB-lite"/>
    </source>
</evidence>
<feature type="region of interest" description="Disordered" evidence="1">
    <location>
        <begin position="62"/>
        <end position="81"/>
    </location>
</feature>
<feature type="compositionally biased region" description="Polar residues" evidence="1">
    <location>
        <begin position="62"/>
        <end position="80"/>
    </location>
</feature>
<keyword evidence="3" id="KW-1185">Reference proteome</keyword>
<dbReference type="Proteomes" id="UP000799770">
    <property type="component" value="Unassembled WGS sequence"/>
</dbReference>
<name>A0A6A5YEC0_9PLEO</name>
<proteinExistence type="predicted"/>
<accession>A0A6A5YEC0</accession>
<protein>
    <submittedName>
        <fullName evidence="2">Uncharacterized protein</fullName>
    </submittedName>
</protein>
<sequence length="167" mass="18447">MINDTESVVAIPKVRKRSQRAGKPVNSQIRVYNVLFKNEWLRILLKAFHLSASAVNRNPNVSTTHNNMASRAQGPSTTPTKVADFEGQANCDERGQQQCSRFVRYVDVPRAFGRVTPEASSSGCPAGRETPEGISFAMGRWLSEADRDRPYHTIGQVGRDVNSKDGA</sequence>
<evidence type="ECO:0000313" key="2">
    <source>
        <dbReference type="EMBL" id="KAF2105456.1"/>
    </source>
</evidence>
<organism evidence="2 3">
    <name type="scientific">Lophiotrema nucula</name>
    <dbReference type="NCBI Taxonomy" id="690887"/>
    <lineage>
        <taxon>Eukaryota</taxon>
        <taxon>Fungi</taxon>
        <taxon>Dikarya</taxon>
        <taxon>Ascomycota</taxon>
        <taxon>Pezizomycotina</taxon>
        <taxon>Dothideomycetes</taxon>
        <taxon>Pleosporomycetidae</taxon>
        <taxon>Pleosporales</taxon>
        <taxon>Lophiotremataceae</taxon>
        <taxon>Lophiotrema</taxon>
    </lineage>
</organism>
<feature type="region of interest" description="Disordered" evidence="1">
    <location>
        <begin position="147"/>
        <end position="167"/>
    </location>
</feature>
<dbReference type="AlphaFoldDB" id="A0A6A5YEC0"/>
<evidence type="ECO:0000313" key="3">
    <source>
        <dbReference type="Proteomes" id="UP000799770"/>
    </source>
</evidence>